<proteinExistence type="predicted"/>
<dbReference type="Proteomes" id="UP000828251">
    <property type="component" value="Unassembled WGS sequence"/>
</dbReference>
<dbReference type="EMBL" id="JAIQCV010000011">
    <property type="protein sequence ID" value="KAH1048337.1"/>
    <property type="molecule type" value="Genomic_DNA"/>
</dbReference>
<gene>
    <name evidence="1" type="ORF">J1N35_039121</name>
</gene>
<reference evidence="1 2" key="1">
    <citation type="journal article" date="2021" name="Plant Biotechnol. J.">
        <title>Multi-omics assisted identification of the key and species-specific regulatory components of drought-tolerant mechanisms in Gossypium stocksii.</title>
        <authorList>
            <person name="Yu D."/>
            <person name="Ke L."/>
            <person name="Zhang D."/>
            <person name="Wu Y."/>
            <person name="Sun Y."/>
            <person name="Mei J."/>
            <person name="Sun J."/>
            <person name="Sun Y."/>
        </authorList>
    </citation>
    <scope>NUCLEOTIDE SEQUENCE [LARGE SCALE GENOMIC DNA]</scope>
    <source>
        <strain evidence="2">cv. E1</strain>
        <tissue evidence="1">Leaf</tissue>
    </source>
</reference>
<dbReference type="OrthoDB" id="10300267at2759"/>
<evidence type="ECO:0000313" key="2">
    <source>
        <dbReference type="Proteomes" id="UP000828251"/>
    </source>
</evidence>
<evidence type="ECO:0000313" key="1">
    <source>
        <dbReference type="EMBL" id="KAH1048337.1"/>
    </source>
</evidence>
<comment type="caution">
    <text evidence="1">The sequence shown here is derived from an EMBL/GenBank/DDBJ whole genome shotgun (WGS) entry which is preliminary data.</text>
</comment>
<keyword evidence="2" id="KW-1185">Reference proteome</keyword>
<dbReference type="AlphaFoldDB" id="A0A9D3UN73"/>
<protein>
    <submittedName>
        <fullName evidence="1">Uncharacterized protein</fullName>
    </submittedName>
</protein>
<name>A0A9D3UN73_9ROSI</name>
<organism evidence="1 2">
    <name type="scientific">Gossypium stocksii</name>
    <dbReference type="NCBI Taxonomy" id="47602"/>
    <lineage>
        <taxon>Eukaryota</taxon>
        <taxon>Viridiplantae</taxon>
        <taxon>Streptophyta</taxon>
        <taxon>Embryophyta</taxon>
        <taxon>Tracheophyta</taxon>
        <taxon>Spermatophyta</taxon>
        <taxon>Magnoliopsida</taxon>
        <taxon>eudicotyledons</taxon>
        <taxon>Gunneridae</taxon>
        <taxon>Pentapetalae</taxon>
        <taxon>rosids</taxon>
        <taxon>malvids</taxon>
        <taxon>Malvales</taxon>
        <taxon>Malvaceae</taxon>
        <taxon>Malvoideae</taxon>
        <taxon>Gossypium</taxon>
    </lineage>
</organism>
<sequence>MHGHENLGSSLNLSKRLDRGGHAVVRATSCLMFGINWALGEGPLAIMQDGNMNLSKSRNRNMF</sequence>
<accession>A0A9D3UN73</accession>